<dbReference type="Gene3D" id="2.60.40.650">
    <property type="match status" value="1"/>
</dbReference>
<evidence type="ECO:0000259" key="16">
    <source>
        <dbReference type="PROSITE" id="PS50255"/>
    </source>
</evidence>
<keyword evidence="8" id="KW-0349">Heme</keyword>
<dbReference type="PRINTS" id="PR00363">
    <property type="entry name" value="CYTOCHROMEB5"/>
</dbReference>
<dbReference type="Pfam" id="PF00174">
    <property type="entry name" value="Oxidored_molyb"/>
    <property type="match status" value="1"/>
</dbReference>
<dbReference type="InterPro" id="IPR039261">
    <property type="entry name" value="FNR_nucleotide-bd"/>
</dbReference>
<dbReference type="PROSITE" id="PS50255">
    <property type="entry name" value="CYTOCHROME_B5_2"/>
    <property type="match status" value="1"/>
</dbReference>
<evidence type="ECO:0000256" key="6">
    <source>
        <dbReference type="ARBA" id="ARBA00011738"/>
    </source>
</evidence>
<evidence type="ECO:0000313" key="18">
    <source>
        <dbReference type="EMBL" id="CAI4000120.1"/>
    </source>
</evidence>
<dbReference type="GO" id="GO:0006790">
    <property type="term" value="P:sulfur compound metabolic process"/>
    <property type="evidence" value="ECO:0007669"/>
    <property type="project" value="TreeGrafter"/>
</dbReference>
<dbReference type="Pfam" id="PF00173">
    <property type="entry name" value="Cyt-b5"/>
    <property type="match status" value="1"/>
</dbReference>
<dbReference type="SUPFAM" id="SSF55856">
    <property type="entry name" value="Cytochrome b5-like heme/steroid binding domain"/>
    <property type="match status" value="1"/>
</dbReference>
<sequence>MAEPMRDGKMVDGKIALSTSLWDTSLEMPPRQDASEVDARDAGTPDNWIKRHPAMLRNTGAHPFNSEAPLKHLQEAGWITPPSLHVVRNHGAVPQLSWSEHKLKITGVPKPIDLSMEQIASGEWGSIVSMPVTFICAGNRRKEQNMTKKTVGFDWGAGAVGNSVWTGVRLCDVLAAVGITRPSKEHRFVHFEGPLGELPQGKTGSYGTSIDLGWALDRERDVLLAFKQNGELLTPDHGFPLRTLLPGCIGGRMIKWLSSMWVSDKPSENHYHYFDNRVLPPHVDADLAYAEGWWYKPEYIINHMNINSAMFEPRHNSFVLDAPKASTEASTETMSTLKVSGYAYTGGGHKIIRAEISLDSGKSWEITELTRPEDEIAEARGTDKHWCWAWWETEVDIRRLETCEEICCRAWDSNQNSQPVQLTWTVMGMLNNPIYRIKIHRERGMTWFEHPTQGSMPGGWMTDAAGEFNEKFAVEATRGKTGMAPMRPVAALWTGAKATQNPISLQSKVSKASKELNVRSISMAEVKQHASEKSCWFVVNDNVYDGTPFLKDHPGGASSILLVGGMEATEDFEAVHSTRAWEMLNDYYIGRLGPSSDEPALSAVHPLTVASAISSMGFVPWLLLRPLFGLAGQFWKAFSFSFSPLFGALSAFSFSGPSAFLNPRVSLQLYLSEKIAVNHDTRIFRFKLPPSMRLGLPTGQHITLKAKIDGKPVMRAYTPMTDDSTLGHVDLLVKVYFRGVHPNFPEGGKMSQHLESMKIGDAIDVKGPIGEFEYKGKGHYVMNGKSRFCKEISMIAGGTGLTPCYQVLSAILRDPKDTTKVRFLYANRTVDDILARDILEELAAKHPDRFVLSLTVDRLTPAEEKNASPVKNYATWQGYVGFVDGAMTKAALFPASGAGVCLMCGPPVMLEKACYPALHAMGYKDDDIFCF</sequence>
<dbReference type="InterPro" id="IPR017938">
    <property type="entry name" value="Riboflavin_synthase-like_b-brl"/>
</dbReference>
<dbReference type="CDD" id="cd06183">
    <property type="entry name" value="cyt_b5_reduct_like"/>
    <property type="match status" value="1"/>
</dbReference>
<evidence type="ECO:0000259" key="17">
    <source>
        <dbReference type="PROSITE" id="PS51384"/>
    </source>
</evidence>
<dbReference type="InterPro" id="IPR001199">
    <property type="entry name" value="Cyt_B5-like_heme/steroid-bd"/>
</dbReference>
<dbReference type="Gene3D" id="3.90.420.10">
    <property type="entry name" value="Oxidoreductase, molybdopterin-binding domain"/>
    <property type="match status" value="1"/>
</dbReference>
<dbReference type="InterPro" id="IPR018506">
    <property type="entry name" value="Cyt_B5_heme-BS"/>
</dbReference>
<evidence type="ECO:0000256" key="7">
    <source>
        <dbReference type="ARBA" id="ARBA00022505"/>
    </source>
</evidence>
<evidence type="ECO:0000256" key="14">
    <source>
        <dbReference type="ARBA" id="ARBA00023063"/>
    </source>
</evidence>
<keyword evidence="14" id="KW-0534">Nitrate assimilation</keyword>
<dbReference type="EMBL" id="CAMXCT020002737">
    <property type="protein sequence ID" value="CAL1153495.1"/>
    <property type="molecule type" value="Genomic_DNA"/>
</dbReference>
<dbReference type="PRINTS" id="PR00407">
    <property type="entry name" value="EUMOPTERIN"/>
</dbReference>
<dbReference type="InterPro" id="IPR036400">
    <property type="entry name" value="Cyt_B5-like_heme/steroid_sf"/>
</dbReference>
<dbReference type="PROSITE" id="PS00191">
    <property type="entry name" value="CYTOCHROME_B5_1"/>
    <property type="match status" value="1"/>
</dbReference>
<name>A0A9P1CZ78_9DINO</name>
<dbReference type="OrthoDB" id="432685at2759"/>
<dbReference type="SUPFAM" id="SSF52343">
    <property type="entry name" value="Ferredoxin reductase-like, C-terminal NADP-linked domain"/>
    <property type="match status" value="1"/>
</dbReference>
<dbReference type="InterPro" id="IPR036374">
    <property type="entry name" value="OxRdtase_Mopterin-bd_sf"/>
</dbReference>
<dbReference type="FunFam" id="3.90.420.10:FF:000003">
    <property type="entry name" value="Nitrate reductase"/>
    <property type="match status" value="1"/>
</dbReference>
<reference evidence="19 20" key="2">
    <citation type="submission" date="2024-05" db="EMBL/GenBank/DDBJ databases">
        <authorList>
            <person name="Chen Y."/>
            <person name="Shah S."/>
            <person name="Dougan E. K."/>
            <person name="Thang M."/>
            <person name="Chan C."/>
        </authorList>
    </citation>
    <scope>NUCLEOTIDE SEQUENCE [LARGE SCALE GENOMIC DNA]</scope>
</reference>
<feature type="region of interest" description="Disordered" evidence="15">
    <location>
        <begin position="24"/>
        <end position="46"/>
    </location>
</feature>
<comment type="subunit">
    <text evidence="6">Homodimer.</text>
</comment>
<dbReference type="Pfam" id="PF03404">
    <property type="entry name" value="Mo-co_dimer"/>
    <property type="match status" value="1"/>
</dbReference>
<dbReference type="Gene3D" id="2.40.30.10">
    <property type="entry name" value="Translation factors"/>
    <property type="match status" value="1"/>
</dbReference>
<comment type="cofactor">
    <cofactor evidence="1">
        <name>Mo-molybdopterin</name>
        <dbReference type="ChEBI" id="CHEBI:71302"/>
    </cofactor>
</comment>
<evidence type="ECO:0000256" key="9">
    <source>
        <dbReference type="ARBA" id="ARBA00022630"/>
    </source>
</evidence>
<keyword evidence="9" id="KW-0285">Flavoprotein</keyword>
<evidence type="ECO:0000256" key="1">
    <source>
        <dbReference type="ARBA" id="ARBA00001924"/>
    </source>
</evidence>
<dbReference type="GO" id="GO:0008482">
    <property type="term" value="F:sulfite oxidase activity"/>
    <property type="evidence" value="ECO:0007669"/>
    <property type="project" value="TreeGrafter"/>
</dbReference>
<dbReference type="Pfam" id="PF00175">
    <property type="entry name" value="NAD_binding_1"/>
    <property type="match status" value="1"/>
</dbReference>
<feature type="domain" description="FAD-binding FR-type" evidence="17">
    <location>
        <begin position="664"/>
        <end position="775"/>
    </location>
</feature>
<dbReference type="GO" id="GO:0020037">
    <property type="term" value="F:heme binding"/>
    <property type="evidence" value="ECO:0007669"/>
    <property type="project" value="InterPro"/>
</dbReference>
<evidence type="ECO:0000256" key="2">
    <source>
        <dbReference type="ARBA" id="ARBA00001971"/>
    </source>
</evidence>
<dbReference type="SUPFAM" id="SSF56524">
    <property type="entry name" value="Oxidoreductase molybdopterin-binding domain"/>
    <property type="match status" value="1"/>
</dbReference>
<feature type="domain" description="Cytochrome b5 heme-binding" evidence="16">
    <location>
        <begin position="518"/>
        <end position="593"/>
    </location>
</feature>
<evidence type="ECO:0000313" key="20">
    <source>
        <dbReference type="Proteomes" id="UP001152797"/>
    </source>
</evidence>
<dbReference type="SUPFAM" id="SSF81296">
    <property type="entry name" value="E set domains"/>
    <property type="match status" value="1"/>
</dbReference>
<evidence type="ECO:0000256" key="15">
    <source>
        <dbReference type="SAM" id="MobiDB-lite"/>
    </source>
</evidence>
<reference evidence="18" key="1">
    <citation type="submission" date="2022-10" db="EMBL/GenBank/DDBJ databases">
        <authorList>
            <person name="Chen Y."/>
            <person name="Dougan E. K."/>
            <person name="Chan C."/>
            <person name="Rhodes N."/>
            <person name="Thang M."/>
        </authorList>
    </citation>
    <scope>NUCLEOTIDE SEQUENCE</scope>
</reference>
<dbReference type="InterPro" id="IPR017927">
    <property type="entry name" value="FAD-bd_FR_type"/>
</dbReference>
<dbReference type="InterPro" id="IPR008335">
    <property type="entry name" value="Mopterin_OxRdtase_euk"/>
</dbReference>
<dbReference type="AlphaFoldDB" id="A0A9P1CZ78"/>
<comment type="caution">
    <text evidence="18">The sequence shown here is derived from an EMBL/GenBank/DDBJ whole genome shotgun (WGS) entry which is preliminary data.</text>
</comment>
<protein>
    <submittedName>
        <fullName evidence="19">Nitrate reductase [NADH]</fullName>
    </submittedName>
</protein>
<dbReference type="PANTHER" id="PTHR19372:SF7">
    <property type="entry name" value="SULFITE OXIDASE, MITOCHONDRIAL"/>
    <property type="match status" value="1"/>
</dbReference>
<evidence type="ECO:0000256" key="10">
    <source>
        <dbReference type="ARBA" id="ARBA00022723"/>
    </source>
</evidence>
<comment type="function">
    <text evidence="4">Nitrate reductase is a key enzyme involved in the first step of nitrate assimilation in plants, fungi and bacteria.</text>
</comment>
<accession>A0A9P1CZ78</accession>
<evidence type="ECO:0000256" key="11">
    <source>
        <dbReference type="ARBA" id="ARBA00022827"/>
    </source>
</evidence>
<dbReference type="Pfam" id="PF00970">
    <property type="entry name" value="FAD_binding_6"/>
    <property type="match status" value="1"/>
</dbReference>
<dbReference type="InterPro" id="IPR000572">
    <property type="entry name" value="OxRdtase_Mopterin-bd_dom"/>
</dbReference>
<keyword evidence="13" id="KW-0408">Iron</keyword>
<evidence type="ECO:0000256" key="13">
    <source>
        <dbReference type="ARBA" id="ARBA00023004"/>
    </source>
</evidence>
<dbReference type="FunFam" id="2.40.30.10:FF:000021">
    <property type="entry name" value="NADH-cytochrome b5 reductase"/>
    <property type="match status" value="1"/>
</dbReference>
<evidence type="ECO:0000256" key="3">
    <source>
        <dbReference type="ARBA" id="ARBA00001974"/>
    </source>
</evidence>
<evidence type="ECO:0000256" key="4">
    <source>
        <dbReference type="ARBA" id="ARBA00003838"/>
    </source>
</evidence>
<keyword evidence="20" id="KW-1185">Reference proteome</keyword>
<proteinExistence type="inferred from homology"/>
<dbReference type="InterPro" id="IPR005066">
    <property type="entry name" value="MoCF_OxRdtse_dimer"/>
</dbReference>
<evidence type="ECO:0000256" key="12">
    <source>
        <dbReference type="ARBA" id="ARBA00023002"/>
    </source>
</evidence>
<dbReference type="InterPro" id="IPR014756">
    <property type="entry name" value="Ig_E-set"/>
</dbReference>
<keyword evidence="12" id="KW-0560">Oxidoreductase</keyword>
<comment type="cofactor">
    <cofactor evidence="2">
        <name>heme</name>
        <dbReference type="ChEBI" id="CHEBI:30413"/>
    </cofactor>
</comment>
<dbReference type="Gene3D" id="3.40.50.80">
    <property type="entry name" value="Nucleotide-binding domain of ferredoxin-NADP reductase (FNR) module"/>
    <property type="match status" value="1"/>
</dbReference>
<evidence type="ECO:0000256" key="5">
    <source>
        <dbReference type="ARBA" id="ARBA00006253"/>
    </source>
</evidence>
<dbReference type="EMBL" id="CAMXCT030002737">
    <property type="protein sequence ID" value="CAL4787432.1"/>
    <property type="molecule type" value="Genomic_DNA"/>
</dbReference>
<dbReference type="EMBL" id="CAMXCT010002737">
    <property type="protein sequence ID" value="CAI4000120.1"/>
    <property type="molecule type" value="Genomic_DNA"/>
</dbReference>
<organism evidence="18">
    <name type="scientific">Cladocopium goreaui</name>
    <dbReference type="NCBI Taxonomy" id="2562237"/>
    <lineage>
        <taxon>Eukaryota</taxon>
        <taxon>Sar</taxon>
        <taxon>Alveolata</taxon>
        <taxon>Dinophyceae</taxon>
        <taxon>Suessiales</taxon>
        <taxon>Symbiodiniaceae</taxon>
        <taxon>Cladocopium</taxon>
    </lineage>
</organism>
<dbReference type="PANTHER" id="PTHR19372">
    <property type="entry name" value="SULFITE REDUCTASE"/>
    <property type="match status" value="1"/>
</dbReference>
<dbReference type="GO" id="GO:0030151">
    <property type="term" value="F:molybdenum ion binding"/>
    <property type="evidence" value="ECO:0007669"/>
    <property type="project" value="InterPro"/>
</dbReference>
<dbReference type="SUPFAM" id="SSF63380">
    <property type="entry name" value="Riboflavin synthase domain-like"/>
    <property type="match status" value="1"/>
</dbReference>
<evidence type="ECO:0000256" key="8">
    <source>
        <dbReference type="ARBA" id="ARBA00022617"/>
    </source>
</evidence>
<keyword evidence="7" id="KW-0500">Molybdenum</keyword>
<evidence type="ECO:0000313" key="19">
    <source>
        <dbReference type="EMBL" id="CAL4787432.1"/>
    </source>
</evidence>
<dbReference type="InterPro" id="IPR008333">
    <property type="entry name" value="Cbr1-like_FAD-bd_dom"/>
</dbReference>
<dbReference type="Proteomes" id="UP001152797">
    <property type="component" value="Unassembled WGS sequence"/>
</dbReference>
<gene>
    <name evidence="18" type="ORF">C1SCF055_LOCUS26263</name>
</gene>
<keyword evidence="10" id="KW-0479">Metal-binding</keyword>
<dbReference type="PRINTS" id="PR00406">
    <property type="entry name" value="CYTB5RDTASE"/>
</dbReference>
<feature type="compositionally biased region" description="Basic and acidic residues" evidence="15">
    <location>
        <begin position="33"/>
        <end position="43"/>
    </location>
</feature>
<keyword evidence="11" id="KW-0274">FAD</keyword>
<comment type="cofactor">
    <cofactor evidence="3">
        <name>FAD</name>
        <dbReference type="ChEBI" id="CHEBI:57692"/>
    </cofactor>
</comment>
<dbReference type="InterPro" id="IPR001433">
    <property type="entry name" value="OxRdtase_FAD/NAD-bd"/>
</dbReference>
<dbReference type="GO" id="GO:0043546">
    <property type="term" value="F:molybdopterin cofactor binding"/>
    <property type="evidence" value="ECO:0007669"/>
    <property type="project" value="TreeGrafter"/>
</dbReference>
<dbReference type="PROSITE" id="PS51384">
    <property type="entry name" value="FAD_FR"/>
    <property type="match status" value="1"/>
</dbReference>
<dbReference type="SMART" id="SM01117">
    <property type="entry name" value="Cyt-b5"/>
    <property type="match status" value="1"/>
</dbReference>
<comment type="similarity">
    <text evidence="5">Belongs to the nitrate reductase family.</text>
</comment>
<dbReference type="GO" id="GO:0042128">
    <property type="term" value="P:nitrate assimilation"/>
    <property type="evidence" value="ECO:0007669"/>
    <property type="project" value="UniProtKB-KW"/>
</dbReference>
<dbReference type="Gene3D" id="3.10.120.10">
    <property type="entry name" value="Cytochrome b5-like heme/steroid binding domain"/>
    <property type="match status" value="1"/>
</dbReference>